<dbReference type="EMBL" id="GBRH01230333">
    <property type="protein sequence ID" value="JAD67562.1"/>
    <property type="molecule type" value="Transcribed_RNA"/>
</dbReference>
<feature type="region of interest" description="Disordered" evidence="1">
    <location>
        <begin position="18"/>
        <end position="41"/>
    </location>
</feature>
<dbReference type="AlphaFoldDB" id="A0A0A9C7S6"/>
<organism evidence="2">
    <name type="scientific">Arundo donax</name>
    <name type="common">Giant reed</name>
    <name type="synonym">Donax arundinaceus</name>
    <dbReference type="NCBI Taxonomy" id="35708"/>
    <lineage>
        <taxon>Eukaryota</taxon>
        <taxon>Viridiplantae</taxon>
        <taxon>Streptophyta</taxon>
        <taxon>Embryophyta</taxon>
        <taxon>Tracheophyta</taxon>
        <taxon>Spermatophyta</taxon>
        <taxon>Magnoliopsida</taxon>
        <taxon>Liliopsida</taxon>
        <taxon>Poales</taxon>
        <taxon>Poaceae</taxon>
        <taxon>PACMAD clade</taxon>
        <taxon>Arundinoideae</taxon>
        <taxon>Arundineae</taxon>
        <taxon>Arundo</taxon>
    </lineage>
</organism>
<reference evidence="2" key="1">
    <citation type="submission" date="2014-09" db="EMBL/GenBank/DDBJ databases">
        <authorList>
            <person name="Magalhaes I.L.F."/>
            <person name="Oliveira U."/>
            <person name="Santos F.R."/>
            <person name="Vidigal T.H.D.A."/>
            <person name="Brescovit A.D."/>
            <person name="Santos A.J."/>
        </authorList>
    </citation>
    <scope>NUCLEOTIDE SEQUENCE</scope>
    <source>
        <tissue evidence="2">Shoot tissue taken approximately 20 cm above the soil surface</tissue>
    </source>
</reference>
<evidence type="ECO:0000313" key="2">
    <source>
        <dbReference type="EMBL" id="JAD67562.1"/>
    </source>
</evidence>
<feature type="compositionally biased region" description="Low complexity" evidence="1">
    <location>
        <begin position="20"/>
        <end position="41"/>
    </location>
</feature>
<name>A0A0A9C7S6_ARUDO</name>
<protein>
    <submittedName>
        <fullName evidence="2">Uncharacterized protein</fullName>
    </submittedName>
</protein>
<accession>A0A0A9C7S6</accession>
<evidence type="ECO:0000256" key="1">
    <source>
        <dbReference type="SAM" id="MobiDB-lite"/>
    </source>
</evidence>
<reference evidence="2" key="2">
    <citation type="journal article" date="2015" name="Data Brief">
        <title>Shoot transcriptome of the giant reed, Arundo donax.</title>
        <authorList>
            <person name="Barrero R.A."/>
            <person name="Guerrero F.D."/>
            <person name="Moolhuijzen P."/>
            <person name="Goolsby J.A."/>
            <person name="Tidwell J."/>
            <person name="Bellgard S.E."/>
            <person name="Bellgard M.I."/>
        </authorList>
    </citation>
    <scope>NUCLEOTIDE SEQUENCE</scope>
    <source>
        <tissue evidence="2">Shoot tissue taken approximately 20 cm above the soil surface</tissue>
    </source>
</reference>
<proteinExistence type="predicted"/>
<sequence>MSLPSLIKASPARCASVMVRSSTSRAKGRSSSPASAASIAP</sequence>